<organism evidence="1 2">
    <name type="scientific">Panagrolaimus davidi</name>
    <dbReference type="NCBI Taxonomy" id="227884"/>
    <lineage>
        <taxon>Eukaryota</taxon>
        <taxon>Metazoa</taxon>
        <taxon>Ecdysozoa</taxon>
        <taxon>Nematoda</taxon>
        <taxon>Chromadorea</taxon>
        <taxon>Rhabditida</taxon>
        <taxon>Tylenchina</taxon>
        <taxon>Panagrolaimomorpha</taxon>
        <taxon>Panagrolaimoidea</taxon>
        <taxon>Panagrolaimidae</taxon>
        <taxon>Panagrolaimus</taxon>
    </lineage>
</organism>
<dbReference type="Proteomes" id="UP000887578">
    <property type="component" value="Unplaced"/>
</dbReference>
<proteinExistence type="predicted"/>
<accession>A0A914P285</accession>
<reference evidence="2" key="1">
    <citation type="submission" date="2022-11" db="UniProtKB">
        <authorList>
            <consortium name="WormBaseParasite"/>
        </authorList>
    </citation>
    <scope>IDENTIFICATION</scope>
</reference>
<evidence type="ECO:0000313" key="1">
    <source>
        <dbReference type="Proteomes" id="UP000887578"/>
    </source>
</evidence>
<evidence type="ECO:0000313" key="2">
    <source>
        <dbReference type="WBParaSite" id="PDA_v2.g11926.t1"/>
    </source>
</evidence>
<sequence length="69" mass="8067">MANINLREVYQHGTIGNFITRIIEDPPSQFVKCIYQDKYLTNETVTLLCEKRGDCCKDGCCPKDQFWYV</sequence>
<protein>
    <submittedName>
        <fullName evidence="2">Phospholipid scramblase</fullName>
    </submittedName>
</protein>
<name>A0A914P285_9BILA</name>
<dbReference type="WBParaSite" id="PDA_v2.g11926.t1">
    <property type="protein sequence ID" value="PDA_v2.g11926.t1"/>
    <property type="gene ID" value="PDA_v2.g11926"/>
</dbReference>
<dbReference type="AlphaFoldDB" id="A0A914P285"/>
<keyword evidence="1" id="KW-1185">Reference proteome</keyword>